<evidence type="ECO:0000256" key="2">
    <source>
        <dbReference type="ARBA" id="ARBA00022840"/>
    </source>
</evidence>
<feature type="domain" description="DUF4145" evidence="4">
    <location>
        <begin position="22"/>
        <end position="100"/>
    </location>
</feature>
<dbReference type="Pfam" id="PF13604">
    <property type="entry name" value="AAA_30"/>
    <property type="match status" value="1"/>
</dbReference>
<dbReference type="Gene3D" id="3.40.50.300">
    <property type="entry name" value="P-loop containing nucleotide triphosphate hydrolases"/>
    <property type="match status" value="2"/>
</dbReference>
<dbReference type="Proteomes" id="UP001284654">
    <property type="component" value="Unassembled WGS sequence"/>
</dbReference>
<evidence type="ECO:0000313" key="7">
    <source>
        <dbReference type="Proteomes" id="UP001284654"/>
    </source>
</evidence>
<protein>
    <submittedName>
        <fullName evidence="6">AAA family ATPase</fullName>
    </submittedName>
</protein>
<evidence type="ECO:0000256" key="1">
    <source>
        <dbReference type="ARBA" id="ARBA00022741"/>
    </source>
</evidence>
<keyword evidence="1" id="KW-0547">Nucleotide-binding</keyword>
<name>A0AAW8Z2A2_9GAMM</name>
<dbReference type="CDD" id="cd18809">
    <property type="entry name" value="SF1_C_RecD"/>
    <property type="match status" value="1"/>
</dbReference>
<sequence length="906" mass="103706">MSNNFLLLKSDWTDLFNYAVKAKNNISEDPSIACVHMRCFAEYLVDALYLHFNLSTPQPNSLFTRLDQHEFKQLIPEVIQSGLHTIRMIGNKAAHGQYIESQIAIDLLADLNDLTAWFIHFMPSHSFTPGIDIVHESLSGTTGVDYPSDELQIKTDEIQQLQALAQPQLRSKHHLQLLDTFAEYDLTDDQQNLVEQLELFFSAKDSQVFLLKGYAGTGKTFITKGLTEYFKSIGRNYVLAAPTGKAAKVIVQKTGSQASTIHKAIYAINDIKQYKEEVEGSETYKFYATLAANDDPVDTVYIIDEASMVSDQYQESEFFRFGSGYLLRDLLEYINLDHNDHQKKIIFIGDNAQLPPVGMNLSPALSAHYLSSEYGLQLIDYELKEVVRQKSESGVLYHASQLRQAMENKVFNQLVIEHRFEDVYCLNYDQFMSSYLSVSDGKMSANTIVLAQSNADVAAYNKRIREHFFPEKTELQPRDKIIVVNNYYDSTSGQMIANGEFGMVKQVYGAKETRHVTIRRKNKNTEQVEEILVELIFRDVQLVFKDLEGRPYSIDCKIVENLLDSDHADLTSDESKAIYVDFCIRHPRLKPNSVEFKDTLKTDPYFNALKIKYGYAITCHKAQGSEWKHVFVKCKTHINPLSAAYFRWFYTAITRTSAHLYLIDPLHIPLGAGLKAILPSYIPEHLQQDVTDANDAANLSYQITTTETHNTNLQHQAIQFDISQDNVCLMSIFSRIQALIADSEFRILDIKHQQYQESYSFIDLSNDVIKIAIHYNAKHQVSSVRAQTTSSNSVKLEQLLSVLKRPTVVVTTQPSTPTITFDQDFLAQFHQRLLDLCTPKAVEIMRVEQKDWHQIYTFKKQQDIAVFKFWYNAKQCFSSFQAELKQCSSMPFVNEINQLLTEDLNV</sequence>
<organism evidence="6 7">
    <name type="scientific">Acinetobacter indicus</name>
    <dbReference type="NCBI Taxonomy" id="756892"/>
    <lineage>
        <taxon>Bacteria</taxon>
        <taxon>Pseudomonadati</taxon>
        <taxon>Pseudomonadota</taxon>
        <taxon>Gammaproteobacteria</taxon>
        <taxon>Moraxellales</taxon>
        <taxon>Moraxellaceae</taxon>
        <taxon>Acinetobacter</taxon>
    </lineage>
</organism>
<dbReference type="AlphaFoldDB" id="A0AAW8Z2A2"/>
<dbReference type="CDD" id="cd17933">
    <property type="entry name" value="DEXSc_RecD-like"/>
    <property type="match status" value="1"/>
</dbReference>
<feature type="domain" description="TATA-binding-like protein" evidence="5">
    <location>
        <begin position="728"/>
        <end position="801"/>
    </location>
</feature>
<dbReference type="InterPro" id="IPR027785">
    <property type="entry name" value="UvrD-like_helicase_C"/>
</dbReference>
<dbReference type="Pfam" id="PF22721">
    <property type="entry name" value="TBP-TOTE"/>
    <property type="match status" value="2"/>
</dbReference>
<evidence type="ECO:0000259" key="3">
    <source>
        <dbReference type="Pfam" id="PF13538"/>
    </source>
</evidence>
<accession>A0AAW8Z2A2</accession>
<dbReference type="Pfam" id="PF13643">
    <property type="entry name" value="DUF4145"/>
    <property type="match status" value="1"/>
</dbReference>
<feature type="domain" description="TATA-binding-like protein" evidence="5">
    <location>
        <begin position="823"/>
        <end position="899"/>
    </location>
</feature>
<dbReference type="InterPro" id="IPR025285">
    <property type="entry name" value="DUF4145"/>
</dbReference>
<gene>
    <name evidence="6" type="ORF">MSG88_07715</name>
</gene>
<dbReference type="PANTHER" id="PTHR43788:SF6">
    <property type="entry name" value="DNA HELICASE B"/>
    <property type="match status" value="1"/>
</dbReference>
<keyword evidence="2" id="KW-0067">ATP-binding</keyword>
<dbReference type="InterPro" id="IPR027417">
    <property type="entry name" value="P-loop_NTPase"/>
</dbReference>
<dbReference type="RefSeq" id="WP_127801069.1">
    <property type="nucleotide sequence ID" value="NZ_JAMXXI010000005.1"/>
</dbReference>
<dbReference type="GO" id="GO:0003678">
    <property type="term" value="F:DNA helicase activity"/>
    <property type="evidence" value="ECO:0007669"/>
    <property type="project" value="UniProtKB-ARBA"/>
</dbReference>
<reference evidence="6" key="1">
    <citation type="submission" date="2023-10" db="EMBL/GenBank/DDBJ databases">
        <authorList>
            <person name="Sykes E.M.E."/>
            <person name="Khan I.U.H."/>
            <person name="Kumar A."/>
        </authorList>
    </citation>
    <scope>NUCLEOTIDE SEQUENCE</scope>
    <source>
        <strain evidence="6">IK5</strain>
    </source>
</reference>
<dbReference type="GO" id="GO:0005524">
    <property type="term" value="F:ATP binding"/>
    <property type="evidence" value="ECO:0007669"/>
    <property type="project" value="UniProtKB-KW"/>
</dbReference>
<dbReference type="Pfam" id="PF13538">
    <property type="entry name" value="UvrD_C_2"/>
    <property type="match status" value="1"/>
</dbReference>
<evidence type="ECO:0000259" key="4">
    <source>
        <dbReference type="Pfam" id="PF13643"/>
    </source>
</evidence>
<evidence type="ECO:0000313" key="6">
    <source>
        <dbReference type="EMBL" id="MDV4315654.1"/>
    </source>
</evidence>
<evidence type="ECO:0000259" key="5">
    <source>
        <dbReference type="Pfam" id="PF22721"/>
    </source>
</evidence>
<proteinExistence type="predicted"/>
<dbReference type="InterPro" id="IPR054572">
    <property type="entry name" value="TBP-TOTE"/>
</dbReference>
<dbReference type="PANTHER" id="PTHR43788">
    <property type="entry name" value="DNA2/NAM7 HELICASE FAMILY MEMBER"/>
    <property type="match status" value="1"/>
</dbReference>
<comment type="caution">
    <text evidence="6">The sequence shown here is derived from an EMBL/GenBank/DDBJ whole genome shotgun (WGS) entry which is preliminary data.</text>
</comment>
<dbReference type="SUPFAM" id="SSF52540">
    <property type="entry name" value="P-loop containing nucleoside triphosphate hydrolases"/>
    <property type="match status" value="2"/>
</dbReference>
<dbReference type="InterPro" id="IPR050534">
    <property type="entry name" value="Coronavir_polyprotein_1ab"/>
</dbReference>
<dbReference type="EMBL" id="JAWJYY010000001">
    <property type="protein sequence ID" value="MDV4315654.1"/>
    <property type="molecule type" value="Genomic_DNA"/>
</dbReference>
<feature type="domain" description="UvrD-like helicase C-terminal" evidence="3">
    <location>
        <begin position="613"/>
        <end position="663"/>
    </location>
</feature>